<dbReference type="SUPFAM" id="SSF47413">
    <property type="entry name" value="lambda repressor-like DNA-binding domains"/>
    <property type="match status" value="1"/>
</dbReference>
<evidence type="ECO:0000313" key="2">
    <source>
        <dbReference type="EMBL" id="MFC3996525.1"/>
    </source>
</evidence>
<accession>A0ABV8FPH8</accession>
<sequence length="282" mass="32301">MANGEHSPTVRLRRLSRQLKELRELSGFTAEHVASRLEWAQSKISRIEGAQWKRPSLRDVRDLLDLYGVDDEARREELLALAKQSRERGWWEKYREVITGEFVGLEAEAHGIRTFQTTRLPGLLQTPDYALAMSRADVTREFGQAEKIQESKGRRQRRIHDQHLDYWAIIDEAAIVRPVGGTEVHRAQLEALVEWNRKPNVTVQILPFDAGEHAGMGGPFVILDFAGTDPDVVYIETDSDGLYLDHADQVERYNRIFNGLHAKSLHPDVTDAYLAERAKQLR</sequence>
<proteinExistence type="predicted"/>
<dbReference type="Proteomes" id="UP001595847">
    <property type="component" value="Unassembled WGS sequence"/>
</dbReference>
<gene>
    <name evidence="2" type="ORF">ACFOVU_11400</name>
</gene>
<dbReference type="Pfam" id="PF19054">
    <property type="entry name" value="DUF5753"/>
    <property type="match status" value="1"/>
</dbReference>
<keyword evidence="3" id="KW-1185">Reference proteome</keyword>
<dbReference type="InterPro" id="IPR001387">
    <property type="entry name" value="Cro/C1-type_HTH"/>
</dbReference>
<dbReference type="InterPro" id="IPR043917">
    <property type="entry name" value="DUF5753"/>
</dbReference>
<protein>
    <submittedName>
        <fullName evidence="2">Helix-turn-helix domain-containing protein</fullName>
    </submittedName>
</protein>
<evidence type="ECO:0000313" key="3">
    <source>
        <dbReference type="Proteomes" id="UP001595847"/>
    </source>
</evidence>
<dbReference type="Pfam" id="PF13560">
    <property type="entry name" value="HTH_31"/>
    <property type="match status" value="1"/>
</dbReference>
<comment type="caution">
    <text evidence="2">The sequence shown here is derived from an EMBL/GenBank/DDBJ whole genome shotgun (WGS) entry which is preliminary data.</text>
</comment>
<organism evidence="2 3">
    <name type="scientific">Nocardiopsis sediminis</name>
    <dbReference type="NCBI Taxonomy" id="1778267"/>
    <lineage>
        <taxon>Bacteria</taxon>
        <taxon>Bacillati</taxon>
        <taxon>Actinomycetota</taxon>
        <taxon>Actinomycetes</taxon>
        <taxon>Streptosporangiales</taxon>
        <taxon>Nocardiopsidaceae</taxon>
        <taxon>Nocardiopsis</taxon>
    </lineage>
</organism>
<reference evidence="3" key="1">
    <citation type="journal article" date="2019" name="Int. J. Syst. Evol. Microbiol.">
        <title>The Global Catalogue of Microorganisms (GCM) 10K type strain sequencing project: providing services to taxonomists for standard genome sequencing and annotation.</title>
        <authorList>
            <consortium name="The Broad Institute Genomics Platform"/>
            <consortium name="The Broad Institute Genome Sequencing Center for Infectious Disease"/>
            <person name="Wu L."/>
            <person name="Ma J."/>
        </authorList>
    </citation>
    <scope>NUCLEOTIDE SEQUENCE [LARGE SCALE GENOMIC DNA]</scope>
    <source>
        <strain evidence="3">TBRC 1826</strain>
    </source>
</reference>
<dbReference type="CDD" id="cd00093">
    <property type="entry name" value="HTH_XRE"/>
    <property type="match status" value="1"/>
</dbReference>
<feature type="domain" description="HTH cro/C1-type" evidence="1">
    <location>
        <begin position="19"/>
        <end position="74"/>
    </location>
</feature>
<dbReference type="PROSITE" id="PS50943">
    <property type="entry name" value="HTH_CROC1"/>
    <property type="match status" value="1"/>
</dbReference>
<dbReference type="EMBL" id="JBHSBH010000007">
    <property type="protein sequence ID" value="MFC3996525.1"/>
    <property type="molecule type" value="Genomic_DNA"/>
</dbReference>
<evidence type="ECO:0000259" key="1">
    <source>
        <dbReference type="PROSITE" id="PS50943"/>
    </source>
</evidence>
<dbReference type="InterPro" id="IPR010982">
    <property type="entry name" value="Lambda_DNA-bd_dom_sf"/>
</dbReference>
<dbReference type="Gene3D" id="1.10.260.40">
    <property type="entry name" value="lambda repressor-like DNA-binding domains"/>
    <property type="match status" value="1"/>
</dbReference>
<name>A0ABV8FPH8_9ACTN</name>
<dbReference type="RefSeq" id="WP_378532651.1">
    <property type="nucleotide sequence ID" value="NZ_JBHSBH010000007.1"/>
</dbReference>
<dbReference type="SMART" id="SM00530">
    <property type="entry name" value="HTH_XRE"/>
    <property type="match status" value="1"/>
</dbReference>